<dbReference type="Gene3D" id="1.10.10.2830">
    <property type="match status" value="1"/>
</dbReference>
<dbReference type="RefSeq" id="WP_010890895.1">
    <property type="nucleotide sequence ID" value="NZ_JBNNWK010000040.1"/>
</dbReference>
<dbReference type="SUPFAM" id="SSF109709">
    <property type="entry name" value="KorB DNA-binding domain-like"/>
    <property type="match status" value="1"/>
</dbReference>
<sequence>MAKGNRGFGSSLTEGLDDDIEVGAPAPSESIMASRSQSLARIAAGKVVTDRTEWVDPARCRPWRLHNRDLDHLSEDSCRDLIDAFLSAKKQRIPAIVRRLKDDPDHDFEIIAGVRRWWTVQWLRTHHHPEFEYLVTIQNVSDEEAFRVSDIENRSRKDISDWERAKEYSRALDEFYNSNQSEMAEHLKISKSWLSRLLDVARLPSEIVAAFPDTHGITVRVARDIKPLTSDRRALDLMIAESRAIVAERDDLGTALPAPEIAKRLIRATVAPVKSSNSDAEVRGANGKVILRYAHSARGGHTFKVPARSGASTAEVLKAIESVLQKS</sequence>
<dbReference type="CDD" id="cd16405">
    <property type="entry name" value="RepB_like_N"/>
    <property type="match status" value="1"/>
</dbReference>
<reference evidence="3 4" key="1">
    <citation type="submission" date="2014-10" db="EMBL/GenBank/DDBJ databases">
        <title>Draft genome sequence of Novosphingobium subterraneum DSM 12447.</title>
        <authorList>
            <person name="Gan H.M."/>
            <person name="Gan H.Y."/>
            <person name="Savka M.A."/>
        </authorList>
    </citation>
    <scope>NUCLEOTIDE SEQUENCE [LARGE SCALE GENOMIC DNA]</scope>
    <source>
        <strain evidence="3 4">DSM 12447</strain>
    </source>
</reference>
<dbReference type="InterPro" id="IPR040873">
    <property type="entry name" value="SoPB_HTH"/>
</dbReference>
<dbReference type="InterPro" id="IPR037972">
    <property type="entry name" value="RepB_N"/>
</dbReference>
<dbReference type="GO" id="GO:0005694">
    <property type="term" value="C:chromosome"/>
    <property type="evidence" value="ECO:0007669"/>
    <property type="project" value="TreeGrafter"/>
</dbReference>
<dbReference type="InterPro" id="IPR003115">
    <property type="entry name" value="ParB_N"/>
</dbReference>
<dbReference type="PANTHER" id="PTHR33375:SF1">
    <property type="entry name" value="CHROMOSOME-PARTITIONING PROTEIN PARB-RELATED"/>
    <property type="match status" value="1"/>
</dbReference>
<dbReference type="SMART" id="SM00470">
    <property type="entry name" value="ParB"/>
    <property type="match status" value="1"/>
</dbReference>
<dbReference type="InterPro" id="IPR036086">
    <property type="entry name" value="ParB/Sulfiredoxin_sf"/>
</dbReference>
<dbReference type="AlphaFoldDB" id="A0A0B8ZZI6"/>
<proteinExistence type="inferred from homology"/>
<dbReference type="SUPFAM" id="SSF110849">
    <property type="entry name" value="ParB/Sulfiredoxin"/>
    <property type="match status" value="1"/>
</dbReference>
<evidence type="ECO:0000259" key="2">
    <source>
        <dbReference type="SMART" id="SM00470"/>
    </source>
</evidence>
<dbReference type="PATRIC" id="fig|48936.3.peg.3609"/>
<dbReference type="NCBIfam" id="TIGR00180">
    <property type="entry name" value="parB_part"/>
    <property type="match status" value="1"/>
</dbReference>
<dbReference type="GO" id="GO:0007059">
    <property type="term" value="P:chromosome segregation"/>
    <property type="evidence" value="ECO:0007669"/>
    <property type="project" value="TreeGrafter"/>
</dbReference>
<evidence type="ECO:0000313" key="4">
    <source>
        <dbReference type="Proteomes" id="UP000031338"/>
    </source>
</evidence>
<dbReference type="InterPro" id="IPR004437">
    <property type="entry name" value="ParB/RepB/Spo0J"/>
</dbReference>
<dbReference type="InterPro" id="IPR050336">
    <property type="entry name" value="Chromosome_partition/occlusion"/>
</dbReference>
<name>A0A0B8ZZI6_9SPHN</name>
<feature type="domain" description="ParB-like N-terminal" evidence="2">
    <location>
        <begin position="53"/>
        <end position="154"/>
    </location>
</feature>
<dbReference type="PANTHER" id="PTHR33375">
    <property type="entry name" value="CHROMOSOME-PARTITIONING PROTEIN PARB-RELATED"/>
    <property type="match status" value="1"/>
</dbReference>
<dbReference type="EMBL" id="JRVC01000021">
    <property type="protein sequence ID" value="KHS43759.1"/>
    <property type="molecule type" value="Genomic_DNA"/>
</dbReference>
<evidence type="ECO:0000256" key="1">
    <source>
        <dbReference type="ARBA" id="ARBA00006295"/>
    </source>
</evidence>
<dbReference type="STRING" id="48936.NJ75_03578"/>
<comment type="similarity">
    <text evidence="1">Belongs to the ParB family.</text>
</comment>
<dbReference type="Pfam" id="PF18090">
    <property type="entry name" value="SoPB_HTH"/>
    <property type="match status" value="1"/>
</dbReference>
<comment type="caution">
    <text evidence="3">The sequence shown here is derived from an EMBL/GenBank/DDBJ whole genome shotgun (WGS) entry which is preliminary data.</text>
</comment>
<organism evidence="3 4">
    <name type="scientific">Novosphingobium subterraneum</name>
    <dbReference type="NCBI Taxonomy" id="48936"/>
    <lineage>
        <taxon>Bacteria</taxon>
        <taxon>Pseudomonadati</taxon>
        <taxon>Pseudomonadota</taxon>
        <taxon>Alphaproteobacteria</taxon>
        <taxon>Sphingomonadales</taxon>
        <taxon>Sphingomonadaceae</taxon>
        <taxon>Novosphingobium</taxon>
    </lineage>
</organism>
<gene>
    <name evidence="3" type="ORF">NJ75_03578</name>
</gene>
<accession>A0A0B8ZZI6</accession>
<dbReference type="Proteomes" id="UP000031338">
    <property type="component" value="Unassembled WGS sequence"/>
</dbReference>
<evidence type="ECO:0000313" key="3">
    <source>
        <dbReference type="EMBL" id="KHS43759.1"/>
    </source>
</evidence>
<keyword evidence="4" id="KW-1185">Reference proteome</keyword>
<dbReference type="GO" id="GO:0003677">
    <property type="term" value="F:DNA binding"/>
    <property type="evidence" value="ECO:0007669"/>
    <property type="project" value="InterPro"/>
</dbReference>
<protein>
    <submittedName>
        <fullName evidence="3">ParB-like partition protein</fullName>
    </submittedName>
</protein>